<comment type="caution">
    <text evidence="1">The sequence shown here is derived from an EMBL/GenBank/DDBJ whole genome shotgun (WGS) entry which is preliminary data.</text>
</comment>
<organism evidence="1 2">
    <name type="scientific">Acaulospora morrowiae</name>
    <dbReference type="NCBI Taxonomy" id="94023"/>
    <lineage>
        <taxon>Eukaryota</taxon>
        <taxon>Fungi</taxon>
        <taxon>Fungi incertae sedis</taxon>
        <taxon>Mucoromycota</taxon>
        <taxon>Glomeromycotina</taxon>
        <taxon>Glomeromycetes</taxon>
        <taxon>Diversisporales</taxon>
        <taxon>Acaulosporaceae</taxon>
        <taxon>Acaulospora</taxon>
    </lineage>
</organism>
<evidence type="ECO:0000313" key="1">
    <source>
        <dbReference type="EMBL" id="CAG8742182.1"/>
    </source>
</evidence>
<dbReference type="Proteomes" id="UP000789342">
    <property type="component" value="Unassembled WGS sequence"/>
</dbReference>
<proteinExistence type="predicted"/>
<gene>
    <name evidence="1" type="ORF">AMORRO_LOCUS14785</name>
</gene>
<dbReference type="OrthoDB" id="2436307at2759"/>
<protein>
    <submittedName>
        <fullName evidence="1">167_t:CDS:1</fullName>
    </submittedName>
</protein>
<evidence type="ECO:0000313" key="2">
    <source>
        <dbReference type="Proteomes" id="UP000789342"/>
    </source>
</evidence>
<dbReference type="AlphaFoldDB" id="A0A9N9NME1"/>
<name>A0A9N9NME1_9GLOM</name>
<dbReference type="EMBL" id="CAJVPV010031104">
    <property type="protein sequence ID" value="CAG8742182.1"/>
    <property type="molecule type" value="Genomic_DNA"/>
</dbReference>
<accession>A0A9N9NME1</accession>
<reference evidence="1" key="1">
    <citation type="submission" date="2021-06" db="EMBL/GenBank/DDBJ databases">
        <authorList>
            <person name="Kallberg Y."/>
            <person name="Tangrot J."/>
            <person name="Rosling A."/>
        </authorList>
    </citation>
    <scope>NUCLEOTIDE SEQUENCE</scope>
    <source>
        <strain evidence="1">CL551</strain>
    </source>
</reference>
<keyword evidence="2" id="KW-1185">Reference proteome</keyword>
<feature type="non-terminal residue" evidence="1">
    <location>
        <position position="1"/>
    </location>
</feature>
<sequence length="66" mass="7549">EAKNFKEIAIDNEDISCTVLAIEYLGVVMFGQFKDVCVMCWKKASKALKKLVDEKEFEGVFKKARD</sequence>